<feature type="transmembrane region" description="Helical" evidence="8">
    <location>
        <begin position="20"/>
        <end position="39"/>
    </location>
</feature>
<keyword evidence="3 8" id="KW-0812">Transmembrane</keyword>
<comment type="similarity">
    <text evidence="6">Belongs to the ABC-4 integral membrane protein family.</text>
</comment>
<proteinExistence type="inferred from homology"/>
<dbReference type="GO" id="GO:0022857">
    <property type="term" value="F:transmembrane transporter activity"/>
    <property type="evidence" value="ECO:0007669"/>
    <property type="project" value="TreeGrafter"/>
</dbReference>
<keyword evidence="5 8" id="KW-0472">Membrane</keyword>
<dbReference type="InterPro" id="IPR050250">
    <property type="entry name" value="Macrolide_Exporter_MacB"/>
</dbReference>
<comment type="subcellular location">
    <subcellularLocation>
        <location evidence="1">Cell membrane</location>
        <topology evidence="1">Multi-pass membrane protein</topology>
    </subcellularLocation>
</comment>
<dbReference type="PANTHER" id="PTHR30572">
    <property type="entry name" value="MEMBRANE COMPONENT OF TRANSPORTER-RELATED"/>
    <property type="match status" value="1"/>
</dbReference>
<dbReference type="eggNOG" id="COG0577">
    <property type="taxonomic scope" value="Bacteria"/>
</dbReference>
<dbReference type="AlphaFoldDB" id="A0A087CM03"/>
<feature type="domain" description="MacB-like periplasmic core" evidence="10">
    <location>
        <begin position="18"/>
        <end position="242"/>
    </location>
</feature>
<comment type="caution">
    <text evidence="11">The sequence shown here is derived from an EMBL/GenBank/DDBJ whole genome shotgun (WGS) entry which is preliminary data.</text>
</comment>
<dbReference type="EMBL" id="JGZI01000002">
    <property type="protein sequence ID" value="KFI84303.1"/>
    <property type="molecule type" value="Genomic_DNA"/>
</dbReference>
<evidence type="ECO:0000313" key="11">
    <source>
        <dbReference type="EMBL" id="KFI84303.1"/>
    </source>
</evidence>
<feature type="transmembrane region" description="Helical" evidence="8">
    <location>
        <begin position="403"/>
        <end position="425"/>
    </location>
</feature>
<feature type="transmembrane region" description="Helical" evidence="8">
    <location>
        <begin position="311"/>
        <end position="332"/>
    </location>
</feature>
<evidence type="ECO:0000256" key="3">
    <source>
        <dbReference type="ARBA" id="ARBA00022692"/>
    </source>
</evidence>
<name>A0A087CM03_9BIFI</name>
<evidence type="ECO:0000256" key="2">
    <source>
        <dbReference type="ARBA" id="ARBA00022475"/>
    </source>
</evidence>
<dbReference type="InterPro" id="IPR025857">
    <property type="entry name" value="MacB_PCD"/>
</dbReference>
<protein>
    <submittedName>
        <fullName evidence="11">ABC transporter permease</fullName>
    </submittedName>
</protein>
<keyword evidence="12" id="KW-1185">Reference proteome</keyword>
<evidence type="ECO:0000259" key="9">
    <source>
        <dbReference type="Pfam" id="PF02687"/>
    </source>
</evidence>
<keyword evidence="2" id="KW-1003">Cell membrane</keyword>
<dbReference type="Proteomes" id="UP000029050">
    <property type="component" value="Unassembled WGS sequence"/>
</dbReference>
<dbReference type="OrthoDB" id="3227934at2"/>
<gene>
    <name evidence="11" type="ORF">BPSY_0181</name>
</gene>
<evidence type="ECO:0000256" key="1">
    <source>
        <dbReference type="ARBA" id="ARBA00004651"/>
    </source>
</evidence>
<sequence>MFVLKEAWSTISHHKGRTTLTALVVVIVSVASLTGLSILKAENTATTTNYDSQDVTAVFGVDRAKVLKENKNKTVDWSKYALGWEDYITYAQAAVVQFTAEYNESSDVATTGDIKPVSGNSGKASDDKKTEGRGGLSVVGFSSAASAKNADNGSFTVVSGKSPSYSETSASNTVLISQALAKKNGLKVGDTITVADVKKASTTHKLKISGIYVNSNDTSSNSADAANPDNAIYTSYYSFMSMGLDTQTSPGTTGHTLNMLFGFSTPKDFNTFKKNVRKAGLSGDYTITSPSLERYNATVAPLTDLATWTRYALIALAAVGAIIILACGFLTLRHRKQEIGMLMAVGVGKGRISWRLIVEMFIVVIPSILVGLGAGFGINRLVARWIPAYSIVEAKPDGDIWKILLLTALGLCALCIVSSIARVVAFRKQNLLMPRKGEQS</sequence>
<evidence type="ECO:0000256" key="7">
    <source>
        <dbReference type="SAM" id="MobiDB-lite"/>
    </source>
</evidence>
<dbReference type="Pfam" id="PF12704">
    <property type="entry name" value="MacB_PCD"/>
    <property type="match status" value="1"/>
</dbReference>
<evidence type="ECO:0000259" key="10">
    <source>
        <dbReference type="Pfam" id="PF12704"/>
    </source>
</evidence>
<dbReference type="GeneID" id="98299422"/>
<dbReference type="PANTHER" id="PTHR30572:SF9">
    <property type="entry name" value="ABC TRANSPORTER PERMEASE PROTEIN"/>
    <property type="match status" value="1"/>
</dbReference>
<evidence type="ECO:0000256" key="4">
    <source>
        <dbReference type="ARBA" id="ARBA00022989"/>
    </source>
</evidence>
<feature type="domain" description="ABC3 transporter permease C-terminal" evidence="9">
    <location>
        <begin position="313"/>
        <end position="430"/>
    </location>
</feature>
<evidence type="ECO:0000256" key="6">
    <source>
        <dbReference type="ARBA" id="ARBA00038076"/>
    </source>
</evidence>
<dbReference type="RefSeq" id="WP_033495964.1">
    <property type="nucleotide sequence ID" value="NZ_JGZI01000002.1"/>
</dbReference>
<keyword evidence="4 8" id="KW-1133">Transmembrane helix</keyword>
<reference evidence="11 12" key="1">
    <citation type="submission" date="2014-03" db="EMBL/GenBank/DDBJ databases">
        <title>Genomics of Bifidobacteria.</title>
        <authorList>
            <person name="Ventura M."/>
            <person name="Milani C."/>
            <person name="Lugli G.A."/>
        </authorList>
    </citation>
    <scope>NUCLEOTIDE SEQUENCE [LARGE SCALE GENOMIC DNA]</scope>
    <source>
        <strain evidence="11 12">LMG 21775</strain>
    </source>
</reference>
<dbReference type="GO" id="GO:0005886">
    <property type="term" value="C:plasma membrane"/>
    <property type="evidence" value="ECO:0007669"/>
    <property type="project" value="UniProtKB-SubCell"/>
</dbReference>
<dbReference type="Pfam" id="PF02687">
    <property type="entry name" value="FtsX"/>
    <property type="match status" value="1"/>
</dbReference>
<dbReference type="InterPro" id="IPR003838">
    <property type="entry name" value="ABC3_permease_C"/>
</dbReference>
<evidence type="ECO:0000256" key="8">
    <source>
        <dbReference type="SAM" id="Phobius"/>
    </source>
</evidence>
<dbReference type="STRING" id="218140.BPSY_0181"/>
<organism evidence="11 12">
    <name type="scientific">Bifidobacterium psychraerophilum</name>
    <dbReference type="NCBI Taxonomy" id="218140"/>
    <lineage>
        <taxon>Bacteria</taxon>
        <taxon>Bacillati</taxon>
        <taxon>Actinomycetota</taxon>
        <taxon>Actinomycetes</taxon>
        <taxon>Bifidobacteriales</taxon>
        <taxon>Bifidobacteriaceae</taxon>
        <taxon>Bifidobacterium</taxon>
    </lineage>
</organism>
<feature type="region of interest" description="Disordered" evidence="7">
    <location>
        <begin position="109"/>
        <end position="133"/>
    </location>
</feature>
<evidence type="ECO:0000256" key="5">
    <source>
        <dbReference type="ARBA" id="ARBA00023136"/>
    </source>
</evidence>
<evidence type="ECO:0000313" key="12">
    <source>
        <dbReference type="Proteomes" id="UP000029050"/>
    </source>
</evidence>
<feature type="transmembrane region" description="Helical" evidence="8">
    <location>
        <begin position="353"/>
        <end position="378"/>
    </location>
</feature>
<accession>A0A087CM03</accession>